<dbReference type="OrthoDB" id="9344190at2759"/>
<evidence type="ECO:0000256" key="1">
    <source>
        <dbReference type="SAM" id="MobiDB-lite"/>
    </source>
</evidence>
<name>A0A7J5XII0_DISMA</name>
<organism evidence="2 3">
    <name type="scientific">Dissostichus mawsoni</name>
    <name type="common">Antarctic cod</name>
    <dbReference type="NCBI Taxonomy" id="36200"/>
    <lineage>
        <taxon>Eukaryota</taxon>
        <taxon>Metazoa</taxon>
        <taxon>Chordata</taxon>
        <taxon>Craniata</taxon>
        <taxon>Vertebrata</taxon>
        <taxon>Euteleostomi</taxon>
        <taxon>Actinopterygii</taxon>
        <taxon>Neopterygii</taxon>
        <taxon>Teleostei</taxon>
        <taxon>Neoteleostei</taxon>
        <taxon>Acanthomorphata</taxon>
        <taxon>Eupercaria</taxon>
        <taxon>Perciformes</taxon>
        <taxon>Notothenioidei</taxon>
        <taxon>Nototheniidae</taxon>
        <taxon>Dissostichus</taxon>
    </lineage>
</organism>
<proteinExistence type="predicted"/>
<reference evidence="2 3" key="1">
    <citation type="submission" date="2020-03" db="EMBL/GenBank/DDBJ databases">
        <title>Dissostichus mawsoni Genome sequencing and assembly.</title>
        <authorList>
            <person name="Park H."/>
        </authorList>
    </citation>
    <scope>NUCLEOTIDE SEQUENCE [LARGE SCALE GENOMIC DNA]</scope>
    <source>
        <strain evidence="2">DM0001</strain>
        <tissue evidence="2">Muscle</tissue>
    </source>
</reference>
<feature type="non-terminal residue" evidence="2">
    <location>
        <position position="190"/>
    </location>
</feature>
<comment type="caution">
    <text evidence="2">The sequence shown here is derived from an EMBL/GenBank/DDBJ whole genome shotgun (WGS) entry which is preliminary data.</text>
</comment>
<sequence>MNITRKRRSPMLKSAGRDIMRANNNVRMPLAPRMSRRTRPIRANRITRNSVEDDDHEVEDVPADGEEVAAQRHNLDEALEGEDDDEGQVDVVQDVLHLRGLLVRLHHHGDHVEEDQHHDDDVEGLLPRQVEEEALHRRPNLPANRLTPMMLKMSQKMRQTSSTFMMEGIAPIRAFTTTCGPKTPSHTQDT</sequence>
<evidence type="ECO:0000313" key="3">
    <source>
        <dbReference type="Proteomes" id="UP000518266"/>
    </source>
</evidence>
<keyword evidence="3" id="KW-1185">Reference proteome</keyword>
<protein>
    <submittedName>
        <fullName evidence="2">Uncharacterized protein</fullName>
    </submittedName>
</protein>
<evidence type="ECO:0000313" key="2">
    <source>
        <dbReference type="EMBL" id="KAF3836379.1"/>
    </source>
</evidence>
<feature type="region of interest" description="Disordered" evidence="1">
    <location>
        <begin position="44"/>
        <end position="66"/>
    </location>
</feature>
<feature type="compositionally biased region" description="Acidic residues" evidence="1">
    <location>
        <begin position="52"/>
        <end position="66"/>
    </location>
</feature>
<dbReference type="EMBL" id="JAAKFY010000024">
    <property type="protein sequence ID" value="KAF3836379.1"/>
    <property type="molecule type" value="Genomic_DNA"/>
</dbReference>
<accession>A0A7J5XII0</accession>
<gene>
    <name evidence="2" type="ORF">F7725_028937</name>
</gene>
<dbReference type="Proteomes" id="UP000518266">
    <property type="component" value="Unassembled WGS sequence"/>
</dbReference>
<dbReference type="AlphaFoldDB" id="A0A7J5XII0"/>